<feature type="signal peptide" evidence="3">
    <location>
        <begin position="1"/>
        <end position="37"/>
    </location>
</feature>
<dbReference type="PANTHER" id="PTHR30203:SF24">
    <property type="entry name" value="BLR4935 PROTEIN"/>
    <property type="match status" value="1"/>
</dbReference>
<dbReference type="KEGG" id="hoh:Hoch_4313"/>
<dbReference type="InterPro" id="IPR010131">
    <property type="entry name" value="MdtP/NodT-like"/>
</dbReference>
<organism evidence="4 5">
    <name type="scientific">Haliangium ochraceum (strain DSM 14365 / JCM 11303 / SMP-2)</name>
    <dbReference type="NCBI Taxonomy" id="502025"/>
    <lineage>
        <taxon>Bacteria</taxon>
        <taxon>Pseudomonadati</taxon>
        <taxon>Myxococcota</taxon>
        <taxon>Polyangia</taxon>
        <taxon>Haliangiales</taxon>
        <taxon>Kofleriaceae</taxon>
        <taxon>Haliangium</taxon>
    </lineage>
</organism>
<evidence type="ECO:0000256" key="1">
    <source>
        <dbReference type="ARBA" id="ARBA00007613"/>
    </source>
</evidence>
<feature type="region of interest" description="Disordered" evidence="2">
    <location>
        <begin position="491"/>
        <end position="528"/>
    </location>
</feature>
<proteinExistence type="inferred from homology"/>
<dbReference type="Proteomes" id="UP000001880">
    <property type="component" value="Chromosome"/>
</dbReference>
<comment type="similarity">
    <text evidence="1">Belongs to the outer membrane factor (OMF) (TC 1.B.17) family.</text>
</comment>
<dbReference type="Pfam" id="PF02321">
    <property type="entry name" value="OEP"/>
    <property type="match status" value="2"/>
</dbReference>
<dbReference type="SUPFAM" id="SSF56954">
    <property type="entry name" value="Outer membrane efflux proteins (OEP)"/>
    <property type="match status" value="1"/>
</dbReference>
<dbReference type="GO" id="GO:0015562">
    <property type="term" value="F:efflux transmembrane transporter activity"/>
    <property type="evidence" value="ECO:0007669"/>
    <property type="project" value="InterPro"/>
</dbReference>
<dbReference type="AlphaFoldDB" id="D0LMA3"/>
<name>D0LMA3_HALO1</name>
<reference evidence="4 5" key="1">
    <citation type="journal article" date="2010" name="Stand. Genomic Sci.">
        <title>Complete genome sequence of Haliangium ochraceum type strain (SMP-2).</title>
        <authorList>
            <consortium name="US DOE Joint Genome Institute (JGI-PGF)"/>
            <person name="Ivanova N."/>
            <person name="Daum C."/>
            <person name="Lang E."/>
            <person name="Abt B."/>
            <person name="Kopitz M."/>
            <person name="Saunders E."/>
            <person name="Lapidus A."/>
            <person name="Lucas S."/>
            <person name="Glavina Del Rio T."/>
            <person name="Nolan M."/>
            <person name="Tice H."/>
            <person name="Copeland A."/>
            <person name="Cheng J.F."/>
            <person name="Chen F."/>
            <person name="Bruce D."/>
            <person name="Goodwin L."/>
            <person name="Pitluck S."/>
            <person name="Mavromatis K."/>
            <person name="Pati A."/>
            <person name="Mikhailova N."/>
            <person name="Chen A."/>
            <person name="Palaniappan K."/>
            <person name="Land M."/>
            <person name="Hauser L."/>
            <person name="Chang Y.J."/>
            <person name="Jeffries C.D."/>
            <person name="Detter J.C."/>
            <person name="Brettin T."/>
            <person name="Rohde M."/>
            <person name="Goker M."/>
            <person name="Bristow J."/>
            <person name="Markowitz V."/>
            <person name="Eisen J.A."/>
            <person name="Hugenholtz P."/>
            <person name="Kyrpides N.C."/>
            <person name="Klenk H.P."/>
        </authorList>
    </citation>
    <scope>NUCLEOTIDE SEQUENCE [LARGE SCALE GENOMIC DNA]</scope>
    <source>
        <strain evidence="5">DSM 14365 / CIP 107738 / JCM 11303 / AJ 13395 / SMP-2</strain>
    </source>
</reference>
<dbReference type="Gene3D" id="1.20.1600.10">
    <property type="entry name" value="Outer membrane efflux proteins (OEP)"/>
    <property type="match status" value="1"/>
</dbReference>
<keyword evidence="3" id="KW-0732">Signal</keyword>
<keyword evidence="5" id="KW-1185">Reference proteome</keyword>
<feature type="chain" id="PRO_5003010260" evidence="3">
    <location>
        <begin position="38"/>
        <end position="528"/>
    </location>
</feature>
<dbReference type="EMBL" id="CP001804">
    <property type="protein sequence ID" value="ACY16809.1"/>
    <property type="molecule type" value="Genomic_DNA"/>
</dbReference>
<dbReference type="PROSITE" id="PS51257">
    <property type="entry name" value="PROKAR_LIPOPROTEIN"/>
    <property type="match status" value="1"/>
</dbReference>
<dbReference type="HOGENOM" id="CLU_012817_14_3_7"/>
<feature type="compositionally biased region" description="Low complexity" evidence="2">
    <location>
        <begin position="507"/>
        <end position="520"/>
    </location>
</feature>
<sequence>MPRTTIVRSKSRLPYRDTVAPLLAACALLLAACARPAAPQTPLTSASARDHDPAHDHAPAHDLGPGAASTRGSANDFAPPESGYLAVHVPAVPLPDPAAGGAVSLDQMLAFADRQAPALAVARARLELGYAAVRGAAPLLSENPEVSISAGPRHSAEGTFTDLGVSLSQRLELGGERGLRREAARHVQARVEAELDEARWDVHREVHAAFHRALVARERLAAADRVLAFQERLVDIARRRLQAGDVSPLAVRVAEGELSQTRVTRVGVAQRYLRARLELGALAGWPAAHPPEPAGALDEPREPPDFAHLVEVARGHQPRLRSLHAARLEAEARARAADRDAWPEPSVGIELMREGGPAGMEETVVLGTLSLALPVAQRNQQARAQARAELRVAEAEGNAFGSQLGIRIEQHRTAVVAAAAQVRGYAREILPMFEENLRLIQRAFELGEIDILQVSVARERFLRIQSDALDAYTDYFDAVAELEAAIGADLWPDEQHEHGPSEEHTAPEPAADQPTPAATQPLPPEVQP</sequence>
<evidence type="ECO:0000313" key="5">
    <source>
        <dbReference type="Proteomes" id="UP000001880"/>
    </source>
</evidence>
<dbReference type="OrthoDB" id="9791261at2"/>
<protein>
    <submittedName>
        <fullName evidence="4">Outer membrane efflux protein</fullName>
    </submittedName>
</protein>
<dbReference type="eggNOG" id="COG1538">
    <property type="taxonomic scope" value="Bacteria"/>
</dbReference>
<feature type="region of interest" description="Disordered" evidence="2">
    <location>
        <begin position="41"/>
        <end position="79"/>
    </location>
</feature>
<feature type="compositionally biased region" description="Basic and acidic residues" evidence="2">
    <location>
        <begin position="48"/>
        <end position="60"/>
    </location>
</feature>
<dbReference type="InterPro" id="IPR003423">
    <property type="entry name" value="OMP_efflux"/>
</dbReference>
<gene>
    <name evidence="4" type="ordered locus">Hoch_4313</name>
</gene>
<feature type="compositionally biased region" description="Basic and acidic residues" evidence="2">
    <location>
        <begin position="493"/>
        <end position="506"/>
    </location>
</feature>
<evidence type="ECO:0000313" key="4">
    <source>
        <dbReference type="EMBL" id="ACY16809.1"/>
    </source>
</evidence>
<evidence type="ECO:0000256" key="3">
    <source>
        <dbReference type="SAM" id="SignalP"/>
    </source>
</evidence>
<dbReference type="PANTHER" id="PTHR30203">
    <property type="entry name" value="OUTER MEMBRANE CATION EFFLUX PROTEIN"/>
    <property type="match status" value="1"/>
</dbReference>
<dbReference type="STRING" id="502025.Hoch_4313"/>
<evidence type="ECO:0000256" key="2">
    <source>
        <dbReference type="SAM" id="MobiDB-lite"/>
    </source>
</evidence>
<accession>D0LMA3</accession>